<dbReference type="HOGENOM" id="CLU_1966729_0_0_9"/>
<dbReference type="Proteomes" id="UP000003178">
    <property type="component" value="Unassembled WGS sequence"/>
</dbReference>
<dbReference type="RefSeq" id="WP_006440983.1">
    <property type="nucleotide sequence ID" value="NZ_DS995361.1"/>
</dbReference>
<gene>
    <name evidence="2" type="ORF">CLOHIR_02145</name>
</gene>
<dbReference type="EMBL" id="ABWP01000084">
    <property type="protein sequence ID" value="EEA84228.1"/>
    <property type="molecule type" value="Genomic_DNA"/>
</dbReference>
<reference evidence="2 3" key="1">
    <citation type="submission" date="2008-09" db="EMBL/GenBank/DDBJ databases">
        <authorList>
            <person name="Fulton L."/>
            <person name="Clifton S."/>
            <person name="Fulton B."/>
            <person name="Xu J."/>
            <person name="Minx P."/>
            <person name="Pepin K.H."/>
            <person name="Johnson M."/>
            <person name="Thiruvilangam P."/>
            <person name="Bhonagiri V."/>
            <person name="Nash W.E."/>
            <person name="Mardis E.R."/>
            <person name="Wilson R.K."/>
        </authorList>
    </citation>
    <scope>NUCLEOTIDE SEQUENCE [LARGE SCALE GENOMIC DNA]</scope>
    <source>
        <strain evidence="2 3">DSM 13275</strain>
    </source>
</reference>
<evidence type="ECO:0000256" key="1">
    <source>
        <dbReference type="SAM" id="Phobius"/>
    </source>
</evidence>
<name>B6G1Y3_PEPHT</name>
<accession>B6G1Y3</accession>
<reference evidence="2 3" key="2">
    <citation type="submission" date="2008-10" db="EMBL/GenBank/DDBJ databases">
        <title>Draft genome sequence of Clostridium hiranonis (DSM 13275).</title>
        <authorList>
            <person name="Sudarsanam P."/>
            <person name="Ley R."/>
            <person name="Guruge J."/>
            <person name="Turnbaugh P.J."/>
            <person name="Mahowald M."/>
            <person name="Liep D."/>
            <person name="Gordon J."/>
        </authorList>
    </citation>
    <scope>NUCLEOTIDE SEQUENCE [LARGE SCALE GENOMIC DNA]</scope>
    <source>
        <strain evidence="2 3">DSM 13275</strain>
    </source>
</reference>
<dbReference type="STRING" id="500633.CLOHIR_02145"/>
<comment type="caution">
    <text evidence="2">The sequence shown here is derived from an EMBL/GenBank/DDBJ whole genome shotgun (WGS) entry which is preliminary data.</text>
</comment>
<keyword evidence="1" id="KW-0472">Membrane</keyword>
<proteinExistence type="predicted"/>
<evidence type="ECO:0000313" key="3">
    <source>
        <dbReference type="Proteomes" id="UP000003178"/>
    </source>
</evidence>
<keyword evidence="3" id="KW-1185">Reference proteome</keyword>
<evidence type="ECO:0000313" key="2">
    <source>
        <dbReference type="EMBL" id="EEA84228.1"/>
    </source>
</evidence>
<keyword evidence="1" id="KW-0812">Transmembrane</keyword>
<protein>
    <submittedName>
        <fullName evidence="2">Uncharacterized protein</fullName>
    </submittedName>
</protein>
<organism evidence="2 3">
    <name type="scientific">Peptacetobacter hiranonis (strain DSM 13275 / JCM 10541 / KCTC 15199 / TO-931)</name>
    <name type="common">Clostridium hiranonis</name>
    <dbReference type="NCBI Taxonomy" id="500633"/>
    <lineage>
        <taxon>Bacteria</taxon>
        <taxon>Bacillati</taxon>
        <taxon>Bacillota</taxon>
        <taxon>Clostridia</taxon>
        <taxon>Peptostreptococcales</taxon>
        <taxon>Peptostreptococcaceae</taxon>
        <taxon>Peptacetobacter</taxon>
    </lineage>
</organism>
<feature type="transmembrane region" description="Helical" evidence="1">
    <location>
        <begin position="7"/>
        <end position="25"/>
    </location>
</feature>
<feature type="transmembrane region" description="Helical" evidence="1">
    <location>
        <begin position="79"/>
        <end position="112"/>
    </location>
</feature>
<sequence>MKERRKIDLFGAITMLVISMAAFYLKNSVGAEMIGLPLESFVYIGIGIFILGLIYTIMETKMQLPYFYGRSQSGGSNANSFVVMGIGAGLIGSSIASAVVITLVLIAVAVSIRMFMDKRYKEKNEIE</sequence>
<keyword evidence="1" id="KW-1133">Transmembrane helix</keyword>
<feature type="transmembrane region" description="Helical" evidence="1">
    <location>
        <begin position="40"/>
        <end position="58"/>
    </location>
</feature>
<dbReference type="AlphaFoldDB" id="B6G1Y3"/>